<dbReference type="SUPFAM" id="SSF53448">
    <property type="entry name" value="Nucleotide-diphospho-sugar transferases"/>
    <property type="match status" value="1"/>
</dbReference>
<reference evidence="2" key="2">
    <citation type="submission" date="2024-10" db="UniProtKB">
        <authorList>
            <consortium name="EnsemblProtists"/>
        </authorList>
    </citation>
    <scope>IDENTIFICATION</scope>
</reference>
<evidence type="ECO:0000256" key="1">
    <source>
        <dbReference type="SAM" id="MobiDB-lite"/>
    </source>
</evidence>
<reference evidence="3" key="1">
    <citation type="journal article" date="2013" name="Nature">
        <title>Pan genome of the phytoplankton Emiliania underpins its global distribution.</title>
        <authorList>
            <person name="Read B.A."/>
            <person name="Kegel J."/>
            <person name="Klute M.J."/>
            <person name="Kuo A."/>
            <person name="Lefebvre S.C."/>
            <person name="Maumus F."/>
            <person name="Mayer C."/>
            <person name="Miller J."/>
            <person name="Monier A."/>
            <person name="Salamov A."/>
            <person name="Young J."/>
            <person name="Aguilar M."/>
            <person name="Claverie J.M."/>
            <person name="Frickenhaus S."/>
            <person name="Gonzalez K."/>
            <person name="Herman E.K."/>
            <person name="Lin Y.C."/>
            <person name="Napier J."/>
            <person name="Ogata H."/>
            <person name="Sarno A.F."/>
            <person name="Shmutz J."/>
            <person name="Schroeder D."/>
            <person name="de Vargas C."/>
            <person name="Verret F."/>
            <person name="von Dassow P."/>
            <person name="Valentin K."/>
            <person name="Van de Peer Y."/>
            <person name="Wheeler G."/>
            <person name="Dacks J.B."/>
            <person name="Delwiche C.F."/>
            <person name="Dyhrman S.T."/>
            <person name="Glockner G."/>
            <person name="John U."/>
            <person name="Richards T."/>
            <person name="Worden A.Z."/>
            <person name="Zhang X."/>
            <person name="Grigoriev I.V."/>
            <person name="Allen A.E."/>
            <person name="Bidle K."/>
            <person name="Borodovsky M."/>
            <person name="Bowler C."/>
            <person name="Brownlee C."/>
            <person name="Cock J.M."/>
            <person name="Elias M."/>
            <person name="Gladyshev V.N."/>
            <person name="Groth M."/>
            <person name="Guda C."/>
            <person name="Hadaegh A."/>
            <person name="Iglesias-Rodriguez M.D."/>
            <person name="Jenkins J."/>
            <person name="Jones B.M."/>
            <person name="Lawson T."/>
            <person name="Leese F."/>
            <person name="Lindquist E."/>
            <person name="Lobanov A."/>
            <person name="Lomsadze A."/>
            <person name="Malik S.B."/>
            <person name="Marsh M.E."/>
            <person name="Mackinder L."/>
            <person name="Mock T."/>
            <person name="Mueller-Roeber B."/>
            <person name="Pagarete A."/>
            <person name="Parker M."/>
            <person name="Probert I."/>
            <person name="Quesneville H."/>
            <person name="Raines C."/>
            <person name="Rensing S.A."/>
            <person name="Riano-Pachon D.M."/>
            <person name="Richier S."/>
            <person name="Rokitta S."/>
            <person name="Shiraiwa Y."/>
            <person name="Soanes D.M."/>
            <person name="van der Giezen M."/>
            <person name="Wahlund T.M."/>
            <person name="Williams B."/>
            <person name="Wilson W."/>
            <person name="Wolfe G."/>
            <person name="Wurch L.L."/>
        </authorList>
    </citation>
    <scope>NUCLEOTIDE SEQUENCE</scope>
</reference>
<dbReference type="AlphaFoldDB" id="A0A0D3I152"/>
<dbReference type="Proteomes" id="UP000013827">
    <property type="component" value="Unassembled WGS sequence"/>
</dbReference>
<dbReference type="InterPro" id="IPR050587">
    <property type="entry name" value="GNT1/Glycosyltrans_8"/>
</dbReference>
<dbReference type="EnsemblProtists" id="EOD04987">
    <property type="protein sequence ID" value="EOD04987"/>
    <property type="gene ID" value="EMIHUDRAFT_220449"/>
</dbReference>
<dbReference type="HOGENOM" id="CLU_351420_0_0_1"/>
<proteinExistence type="predicted"/>
<evidence type="ECO:0000313" key="3">
    <source>
        <dbReference type="Proteomes" id="UP000013827"/>
    </source>
</evidence>
<dbReference type="eggNOG" id="KOG1950">
    <property type="taxonomic scope" value="Eukaryota"/>
</dbReference>
<feature type="region of interest" description="Disordered" evidence="1">
    <location>
        <begin position="65"/>
        <end position="86"/>
    </location>
</feature>
<protein>
    <recommendedName>
        <fullName evidence="4">Nucleotide-diphospho-sugar transferase domain-containing protein</fullName>
    </recommendedName>
</protein>
<evidence type="ECO:0008006" key="4">
    <source>
        <dbReference type="Google" id="ProtNLM"/>
    </source>
</evidence>
<dbReference type="Pfam" id="PF01501">
    <property type="entry name" value="Glyco_transf_8"/>
    <property type="match status" value="1"/>
</dbReference>
<dbReference type="GO" id="GO:0016757">
    <property type="term" value="F:glycosyltransferase activity"/>
    <property type="evidence" value="ECO:0007669"/>
    <property type="project" value="InterPro"/>
</dbReference>
<name>A0A0D3I152_EMIH1</name>
<dbReference type="GeneID" id="17251119"/>
<dbReference type="KEGG" id="ehx:EMIHUDRAFT_220449"/>
<dbReference type="Gene3D" id="3.90.550.10">
    <property type="entry name" value="Spore Coat Polysaccharide Biosynthesis Protein SpsA, Chain A"/>
    <property type="match status" value="1"/>
</dbReference>
<dbReference type="RefSeq" id="XP_005757416.1">
    <property type="nucleotide sequence ID" value="XM_005757359.1"/>
</dbReference>
<sequence length="801" mass="88170">MLAGSFGSGPRAPSTEAFAWPKKIAPHHLYPIHLAMESVASILARVGVDEVSPMPNASQIAVATWSQRPNATTPHSDPPKAKAAPTKVYKRTTMEELHKLYNGAYCARYGYACIVDKTRRLPHLKPHFEKLAMVSALFEQGFRAVLLLDDDAFILRPEVSIEHWLTVYQGDSLIAASHGWTTFMPAPDAGRHASGAMPSVYERSTWDVPHHTNPEGFIPTPYSPNTGVLLFVDTTYTRTLLGMLLENNASRLASYNDSSCCFDQDAILAATAKSWQTHVGVVPGRQWQCHPRDLSTPGLCIRPFVLHISGKLDKQGVEHNLELMSKLRTRSWRDDEPRAAAAYRPAMLFSPSAKADRIVILPRLCSAGVLHASGQVCCNATCGLCGGLGCSSRPGGPHQCCMPAILRKSRSCQSTADVACILHRGAAANATTAERAPPELTRSRLMTRRSRLMTRPAMLFSPSAEADRIVILPRLCSAGVLHASGQVCCNATCGLCGGLGCSSRPGGPHQCCMPAILRKSRSCQSTADVACILHRGAAANATTADRAPPELTRSRLMTRRSRLMTRPLATDVAIVSFMAGTRYHGAITCLARRLEAVGSRLPFVVVHDTTEAPFCNRCKFVHASVLYARIGYSEGTNATVHYGRRLFTREEHNHLYLKLWAWTLVEYRQVLSLDADILLLKNIDWWTNFRPAKAIATFPACNTELFNSGTILLRPSLARAQQLMRTRAGRKACEVKIGDQSVLNAVFAHNWQILPSDDRVPYVHWAEESQTALSRYRNASLIHFVGEPKPWREFDACFTSV</sequence>
<keyword evidence="3" id="KW-1185">Reference proteome</keyword>
<dbReference type="PANTHER" id="PTHR11183">
    <property type="entry name" value="GLYCOGENIN SUBFAMILY MEMBER"/>
    <property type="match status" value="1"/>
</dbReference>
<accession>A0A0D3I152</accession>
<organism evidence="2 3">
    <name type="scientific">Emiliania huxleyi (strain CCMP1516)</name>
    <dbReference type="NCBI Taxonomy" id="280463"/>
    <lineage>
        <taxon>Eukaryota</taxon>
        <taxon>Haptista</taxon>
        <taxon>Haptophyta</taxon>
        <taxon>Prymnesiophyceae</taxon>
        <taxon>Isochrysidales</taxon>
        <taxon>Noelaerhabdaceae</taxon>
        <taxon>Emiliania</taxon>
    </lineage>
</organism>
<dbReference type="PaxDb" id="2903-EOD04987"/>
<dbReference type="InterPro" id="IPR002495">
    <property type="entry name" value="Glyco_trans_8"/>
</dbReference>
<feature type="compositionally biased region" description="Polar residues" evidence="1">
    <location>
        <begin position="65"/>
        <end position="75"/>
    </location>
</feature>
<dbReference type="STRING" id="2903.R1B752"/>
<dbReference type="InterPro" id="IPR029044">
    <property type="entry name" value="Nucleotide-diphossugar_trans"/>
</dbReference>
<evidence type="ECO:0000313" key="2">
    <source>
        <dbReference type="EnsemblProtists" id="EOD04987"/>
    </source>
</evidence>